<feature type="compositionally biased region" description="Polar residues" evidence="7">
    <location>
        <begin position="552"/>
        <end position="561"/>
    </location>
</feature>
<dbReference type="Pfam" id="PF07690">
    <property type="entry name" value="MFS_1"/>
    <property type="match status" value="1"/>
</dbReference>
<evidence type="ECO:0000256" key="5">
    <source>
        <dbReference type="ARBA" id="ARBA00023136"/>
    </source>
</evidence>
<feature type="transmembrane region" description="Helical" evidence="8">
    <location>
        <begin position="340"/>
        <end position="363"/>
    </location>
</feature>
<keyword evidence="5 8" id="KW-0472">Membrane</keyword>
<keyword evidence="4 8" id="KW-1133">Transmembrane helix</keyword>
<comment type="subcellular location">
    <subcellularLocation>
        <location evidence="1">Membrane</location>
        <topology evidence="1">Multi-pass membrane protein</topology>
    </subcellularLocation>
</comment>
<dbReference type="FunFam" id="1.20.1250.20:FF:000172">
    <property type="entry name" value="MFS multidrug resistance transporter"/>
    <property type="match status" value="1"/>
</dbReference>
<feature type="transmembrane region" description="Helical" evidence="8">
    <location>
        <begin position="399"/>
        <end position="417"/>
    </location>
</feature>
<feature type="transmembrane region" description="Helical" evidence="8">
    <location>
        <begin position="106"/>
        <end position="125"/>
    </location>
</feature>
<gene>
    <name evidence="10" type="ORF">INT43_000827</name>
</gene>
<feature type="transmembrane region" description="Helical" evidence="8">
    <location>
        <begin position="137"/>
        <end position="156"/>
    </location>
</feature>
<dbReference type="InterPro" id="IPR011701">
    <property type="entry name" value="MFS"/>
</dbReference>
<evidence type="ECO:0000313" key="10">
    <source>
        <dbReference type="EMBL" id="KAG2184914.1"/>
    </source>
</evidence>
<evidence type="ECO:0000259" key="9">
    <source>
        <dbReference type="PROSITE" id="PS50850"/>
    </source>
</evidence>
<dbReference type="InterPro" id="IPR036259">
    <property type="entry name" value="MFS_trans_sf"/>
</dbReference>
<dbReference type="GO" id="GO:0005886">
    <property type="term" value="C:plasma membrane"/>
    <property type="evidence" value="ECO:0007669"/>
    <property type="project" value="TreeGrafter"/>
</dbReference>
<proteinExistence type="predicted"/>
<feature type="transmembrane region" description="Helical" evidence="8">
    <location>
        <begin position="70"/>
        <end position="90"/>
    </location>
</feature>
<dbReference type="Proteomes" id="UP000654370">
    <property type="component" value="Unassembled WGS sequence"/>
</dbReference>
<evidence type="ECO:0000256" key="7">
    <source>
        <dbReference type="SAM" id="MobiDB-lite"/>
    </source>
</evidence>
<dbReference type="Gene3D" id="1.20.1250.20">
    <property type="entry name" value="MFS general substrate transporter like domains"/>
    <property type="match status" value="1"/>
</dbReference>
<sequence>MAENEKEKTQPIDQSATNQPESEDSNSLILVDTLDNVSSHMPREEKLQTIPTNASDKEAYSIHSKRKRMILCLLASSAGFLSPFTANIYFPALNNVKQDLGVNDELVNLTITLFMILQGASPSFWGTIADHWGRRPVYLVTILIYIGGCIGVALTPNYAGLLVLRMVQAFGSSSVVAIGAGTIGDICTPSERAGYMGIFSAGAMLGPVIGPVIGGIISQKLGWRWIFWVLAIIAVFMWFLLYFFLSETLRSLVGNGSGYANPTPQEWLKRRATPPEERVKSAPMGRFLALPNPFIPFMYVLEKDVFCLLMYNSLQYFGFYAVLVSMSSLFASIYGLNDLQIGLCYIANGFGCVCGSLSTGRLLNWEFQRTVKRLNIDPKAARRGRLDPSFPIEQTRMRYTWIWGIVYNVFLIVYGWALQYNGPLPVVLIFQLILGYCSTATFSATSTLLVDLFPKASASIVASNNLTRCWMGAIAVVCIAPGINRLGVGWMLTLISIILFISRVLMMVEFKYGPTWRVERAERMAQKEEKKKAKLAAKNKLANRDQEANGDLENQSAAPAS</sequence>
<dbReference type="OrthoDB" id="440553at2759"/>
<evidence type="ECO:0000256" key="4">
    <source>
        <dbReference type="ARBA" id="ARBA00022989"/>
    </source>
</evidence>
<feature type="domain" description="Major facilitator superfamily (MFS) profile" evidence="9">
    <location>
        <begin position="71"/>
        <end position="511"/>
    </location>
</feature>
<feature type="transmembrane region" description="Helical" evidence="8">
    <location>
        <begin position="489"/>
        <end position="508"/>
    </location>
</feature>
<reference evidence="10" key="1">
    <citation type="submission" date="2020-12" db="EMBL/GenBank/DDBJ databases">
        <title>Metabolic potential, ecology and presence of endohyphal bacteria is reflected in genomic diversity of Mucoromycotina.</title>
        <authorList>
            <person name="Muszewska A."/>
            <person name="Okrasinska A."/>
            <person name="Steczkiewicz K."/>
            <person name="Drgas O."/>
            <person name="Orlowska M."/>
            <person name="Perlinska-Lenart U."/>
            <person name="Aleksandrzak-Piekarczyk T."/>
            <person name="Szatraj K."/>
            <person name="Zielenkiewicz U."/>
            <person name="Pilsyk S."/>
            <person name="Malc E."/>
            <person name="Mieczkowski P."/>
            <person name="Kruszewska J.S."/>
            <person name="Biernat P."/>
            <person name="Pawlowska J."/>
        </authorList>
    </citation>
    <scope>NUCLEOTIDE SEQUENCE</scope>
    <source>
        <strain evidence="10">WA0000067209</strain>
    </source>
</reference>
<evidence type="ECO:0000256" key="8">
    <source>
        <dbReference type="SAM" id="Phobius"/>
    </source>
</evidence>
<accession>A0A8H7UN48</accession>
<evidence type="ECO:0000256" key="3">
    <source>
        <dbReference type="ARBA" id="ARBA00022692"/>
    </source>
</evidence>
<dbReference type="AlphaFoldDB" id="A0A8H7UN48"/>
<feature type="compositionally biased region" description="Basic and acidic residues" evidence="7">
    <location>
        <begin position="1"/>
        <end position="10"/>
    </location>
</feature>
<dbReference type="CDD" id="cd17323">
    <property type="entry name" value="MFS_Tpo1_MDR_like"/>
    <property type="match status" value="1"/>
</dbReference>
<evidence type="ECO:0000256" key="2">
    <source>
        <dbReference type="ARBA" id="ARBA00022448"/>
    </source>
</evidence>
<dbReference type="PANTHER" id="PTHR23502">
    <property type="entry name" value="MAJOR FACILITATOR SUPERFAMILY"/>
    <property type="match status" value="1"/>
</dbReference>
<keyword evidence="3 8" id="KW-0812">Transmembrane</keyword>
<organism evidence="10 11">
    <name type="scientific">Mortierella isabellina</name>
    <name type="common">Filamentous fungus</name>
    <name type="synonym">Umbelopsis isabellina</name>
    <dbReference type="NCBI Taxonomy" id="91625"/>
    <lineage>
        <taxon>Eukaryota</taxon>
        <taxon>Fungi</taxon>
        <taxon>Fungi incertae sedis</taxon>
        <taxon>Mucoromycota</taxon>
        <taxon>Mucoromycotina</taxon>
        <taxon>Umbelopsidomycetes</taxon>
        <taxon>Umbelopsidales</taxon>
        <taxon>Umbelopsidaceae</taxon>
        <taxon>Umbelopsis</taxon>
    </lineage>
</organism>
<dbReference type="GO" id="GO:0140115">
    <property type="term" value="P:export across plasma membrane"/>
    <property type="evidence" value="ECO:0007669"/>
    <property type="project" value="UniProtKB-ARBA"/>
</dbReference>
<name>A0A8H7UN48_MORIS</name>
<feature type="transmembrane region" description="Helical" evidence="8">
    <location>
        <begin position="429"/>
        <end position="453"/>
    </location>
</feature>
<evidence type="ECO:0000256" key="6">
    <source>
        <dbReference type="ARBA" id="ARBA00023180"/>
    </source>
</evidence>
<dbReference type="PANTHER" id="PTHR23502:SF51">
    <property type="entry name" value="QUINIDINE RESISTANCE PROTEIN 1-RELATED"/>
    <property type="match status" value="1"/>
</dbReference>
<dbReference type="EMBL" id="JAEPQZ010000002">
    <property type="protein sequence ID" value="KAG2184914.1"/>
    <property type="molecule type" value="Genomic_DNA"/>
</dbReference>
<feature type="transmembrane region" description="Helical" evidence="8">
    <location>
        <begin position="223"/>
        <end position="245"/>
    </location>
</feature>
<keyword evidence="6" id="KW-0325">Glycoprotein</keyword>
<dbReference type="InterPro" id="IPR020846">
    <property type="entry name" value="MFS_dom"/>
</dbReference>
<dbReference type="GO" id="GO:0015137">
    <property type="term" value="F:citrate transmembrane transporter activity"/>
    <property type="evidence" value="ECO:0007669"/>
    <property type="project" value="UniProtKB-ARBA"/>
</dbReference>
<keyword evidence="2" id="KW-0813">Transport</keyword>
<feature type="compositionally biased region" description="Polar residues" evidence="7">
    <location>
        <begin position="11"/>
        <end position="27"/>
    </location>
</feature>
<dbReference type="FunFam" id="1.20.1720.10:FF:000009">
    <property type="entry name" value="MFS multidrug transporter"/>
    <property type="match status" value="1"/>
</dbReference>
<feature type="region of interest" description="Disordered" evidence="7">
    <location>
        <begin position="1"/>
        <end position="27"/>
    </location>
</feature>
<feature type="region of interest" description="Disordered" evidence="7">
    <location>
        <begin position="529"/>
        <end position="561"/>
    </location>
</feature>
<comment type="caution">
    <text evidence="10">The sequence shown here is derived from an EMBL/GenBank/DDBJ whole genome shotgun (WGS) entry which is preliminary data.</text>
</comment>
<keyword evidence="11" id="KW-1185">Reference proteome</keyword>
<feature type="transmembrane region" description="Helical" evidence="8">
    <location>
        <begin position="162"/>
        <end position="183"/>
    </location>
</feature>
<protein>
    <recommendedName>
        <fullName evidence="9">Major facilitator superfamily (MFS) profile domain-containing protein</fullName>
    </recommendedName>
</protein>
<feature type="transmembrane region" description="Helical" evidence="8">
    <location>
        <begin position="195"/>
        <end position="217"/>
    </location>
</feature>
<dbReference type="PROSITE" id="PS50850">
    <property type="entry name" value="MFS"/>
    <property type="match status" value="1"/>
</dbReference>
<evidence type="ECO:0000313" key="11">
    <source>
        <dbReference type="Proteomes" id="UP000654370"/>
    </source>
</evidence>
<evidence type="ECO:0000256" key="1">
    <source>
        <dbReference type="ARBA" id="ARBA00004141"/>
    </source>
</evidence>
<feature type="transmembrane region" description="Helical" evidence="8">
    <location>
        <begin position="316"/>
        <end position="334"/>
    </location>
</feature>
<dbReference type="SUPFAM" id="SSF103473">
    <property type="entry name" value="MFS general substrate transporter"/>
    <property type="match status" value="1"/>
</dbReference>